<sequence>MDIRLLPVEQSVMMMRTESALHTITVYEGQPPIDFLRHRVAEMARANPWLAGSLVGAGGVTVLRHPVDPKGSAAVYRLPQQEGMSYSQMVAALRPMTVKTGATAVNKDEPVFCVSVLRQGKSKWWLSVSLSHVVGDAHTFYSLHNMLGESSEVKRMDAVAGAKDIAAIETSAMAHAAAGKMKQLWAHPPPVAGFHLSPAPLDQAEAAAAGGVPFVSSNDVATAWFLQQSGADLGLMTLDFRNRLPGIGVEHAGNYETSIVYQRADFESAALIHKSVSTLRGAAEPRTGEPGLLDWASSTSAVVSNWASLFKQLEFAGSSHLTHVPVLNAASMPRGNMDTAVLFESAPGKLACLVAPSRGGFSLDAAKQSGAVGEPLEAVHF</sequence>
<dbReference type="PaxDb" id="2903-EOD21975"/>
<dbReference type="RefSeq" id="XP_005774404.1">
    <property type="nucleotide sequence ID" value="XM_005774347.1"/>
</dbReference>
<dbReference type="eggNOG" id="ENOG502S4FA">
    <property type="taxonomic scope" value="Eukaryota"/>
</dbReference>
<organism evidence="1 2">
    <name type="scientific">Emiliania huxleyi (strain CCMP1516)</name>
    <dbReference type="NCBI Taxonomy" id="280463"/>
    <lineage>
        <taxon>Eukaryota</taxon>
        <taxon>Haptista</taxon>
        <taxon>Haptophyta</taxon>
        <taxon>Prymnesiophyceae</taxon>
        <taxon>Isochrysidales</taxon>
        <taxon>Noelaerhabdaceae</taxon>
        <taxon>Emiliania</taxon>
    </lineage>
</organism>
<evidence type="ECO:0008006" key="3">
    <source>
        <dbReference type="Google" id="ProtNLM"/>
    </source>
</evidence>
<reference evidence="1" key="2">
    <citation type="submission" date="2024-10" db="UniProtKB">
        <authorList>
            <consortium name="EnsemblProtists"/>
        </authorList>
    </citation>
    <scope>IDENTIFICATION</scope>
</reference>
<dbReference type="KEGG" id="ehx:EMIHUDRAFT_240637"/>
<protein>
    <recommendedName>
        <fullName evidence="3">Condensation domain-containing protein</fullName>
    </recommendedName>
</protein>
<accession>A0A0D3JEP0</accession>
<evidence type="ECO:0000313" key="2">
    <source>
        <dbReference type="Proteomes" id="UP000013827"/>
    </source>
</evidence>
<evidence type="ECO:0000313" key="1">
    <source>
        <dbReference type="EnsemblProtists" id="EOD21975"/>
    </source>
</evidence>
<dbReference type="OMA" id="DEYANAH"/>
<dbReference type="HOGENOM" id="CLU_049110_0_0_1"/>
<name>A0A0D3JEP0_EMIH1</name>
<keyword evidence="2" id="KW-1185">Reference proteome</keyword>
<dbReference type="Proteomes" id="UP000013827">
    <property type="component" value="Unassembled WGS sequence"/>
</dbReference>
<reference evidence="2" key="1">
    <citation type="journal article" date="2013" name="Nature">
        <title>Pan genome of the phytoplankton Emiliania underpins its global distribution.</title>
        <authorList>
            <person name="Read B.A."/>
            <person name="Kegel J."/>
            <person name="Klute M.J."/>
            <person name="Kuo A."/>
            <person name="Lefebvre S.C."/>
            <person name="Maumus F."/>
            <person name="Mayer C."/>
            <person name="Miller J."/>
            <person name="Monier A."/>
            <person name="Salamov A."/>
            <person name="Young J."/>
            <person name="Aguilar M."/>
            <person name="Claverie J.M."/>
            <person name="Frickenhaus S."/>
            <person name="Gonzalez K."/>
            <person name="Herman E.K."/>
            <person name="Lin Y.C."/>
            <person name="Napier J."/>
            <person name="Ogata H."/>
            <person name="Sarno A.F."/>
            <person name="Shmutz J."/>
            <person name="Schroeder D."/>
            <person name="de Vargas C."/>
            <person name="Verret F."/>
            <person name="von Dassow P."/>
            <person name="Valentin K."/>
            <person name="Van de Peer Y."/>
            <person name="Wheeler G."/>
            <person name="Dacks J.B."/>
            <person name="Delwiche C.F."/>
            <person name="Dyhrman S.T."/>
            <person name="Glockner G."/>
            <person name="John U."/>
            <person name="Richards T."/>
            <person name="Worden A.Z."/>
            <person name="Zhang X."/>
            <person name="Grigoriev I.V."/>
            <person name="Allen A.E."/>
            <person name="Bidle K."/>
            <person name="Borodovsky M."/>
            <person name="Bowler C."/>
            <person name="Brownlee C."/>
            <person name="Cock J.M."/>
            <person name="Elias M."/>
            <person name="Gladyshev V.N."/>
            <person name="Groth M."/>
            <person name="Guda C."/>
            <person name="Hadaegh A."/>
            <person name="Iglesias-Rodriguez M.D."/>
            <person name="Jenkins J."/>
            <person name="Jones B.M."/>
            <person name="Lawson T."/>
            <person name="Leese F."/>
            <person name="Lindquist E."/>
            <person name="Lobanov A."/>
            <person name="Lomsadze A."/>
            <person name="Malik S.B."/>
            <person name="Marsh M.E."/>
            <person name="Mackinder L."/>
            <person name="Mock T."/>
            <person name="Mueller-Roeber B."/>
            <person name="Pagarete A."/>
            <person name="Parker M."/>
            <person name="Probert I."/>
            <person name="Quesneville H."/>
            <person name="Raines C."/>
            <person name="Rensing S.A."/>
            <person name="Riano-Pachon D.M."/>
            <person name="Richier S."/>
            <person name="Rokitta S."/>
            <person name="Shiraiwa Y."/>
            <person name="Soanes D.M."/>
            <person name="van der Giezen M."/>
            <person name="Wahlund T.M."/>
            <person name="Williams B."/>
            <person name="Wilson W."/>
            <person name="Wolfe G."/>
            <person name="Wurch L.L."/>
        </authorList>
    </citation>
    <scope>NUCLEOTIDE SEQUENCE</scope>
</reference>
<dbReference type="EnsemblProtists" id="EOD21975">
    <property type="protein sequence ID" value="EOD21975"/>
    <property type="gene ID" value="EMIHUDRAFT_240637"/>
</dbReference>
<dbReference type="GeneID" id="17267521"/>
<dbReference type="AlphaFoldDB" id="A0A0D3JEP0"/>
<proteinExistence type="predicted"/>